<dbReference type="EMBL" id="UAUI01000024">
    <property type="protein sequence ID" value="SPZ42080.1"/>
    <property type="molecule type" value="Genomic_DNA"/>
</dbReference>
<organism evidence="1 2">
    <name type="scientific">Rhodococcus wratislaviensis</name>
    <name type="common">Tsukamurella wratislaviensis</name>
    <dbReference type="NCBI Taxonomy" id="44752"/>
    <lineage>
        <taxon>Bacteria</taxon>
        <taxon>Bacillati</taxon>
        <taxon>Actinomycetota</taxon>
        <taxon>Actinomycetes</taxon>
        <taxon>Mycobacteriales</taxon>
        <taxon>Nocardiaceae</taxon>
        <taxon>Rhodococcus</taxon>
    </lineage>
</organism>
<evidence type="ECO:0000313" key="2">
    <source>
        <dbReference type="Proteomes" id="UP000251211"/>
    </source>
</evidence>
<dbReference type="Proteomes" id="UP000251211">
    <property type="component" value="Unassembled WGS sequence"/>
</dbReference>
<accession>A0AB38FKC8</accession>
<name>A0AB38FKC8_RHOWR</name>
<sequence>MRFTPDKISPHSVPRFGWRMWRLSEDGYLTSKWGGRESYRSTLVTAECAVYGCVDVPGPNCRCGIYFVEDIDAMLRETFRLTEFERSYNPEFPMPVLTLVEPVGRTVDAPIEPVFSGAKVWRAAQVRLAAIVIDTRMRRTERAEHLANAYGIPVHVGITRYALQAAEDAHRLSAPPAAGHPSLTNPFTSADVVGIGGMMADRSSDHAHALAPRSRCGHPGCNNITGQELCPIHRQSAGH</sequence>
<proteinExistence type="predicted"/>
<dbReference type="AlphaFoldDB" id="A0AB38FKC8"/>
<evidence type="ECO:0000313" key="1">
    <source>
        <dbReference type="EMBL" id="SPZ42080.1"/>
    </source>
</evidence>
<comment type="caution">
    <text evidence="1">The sequence shown here is derived from an EMBL/GenBank/DDBJ whole genome shotgun (WGS) entry which is preliminary data.</text>
</comment>
<gene>
    <name evidence="1" type="ORF">NCTC13229_05595</name>
</gene>
<dbReference type="RefSeq" id="WP_112301628.1">
    <property type="nucleotide sequence ID" value="NZ_QTTP01000001.1"/>
</dbReference>
<reference evidence="1 2" key="1">
    <citation type="submission" date="2018-06" db="EMBL/GenBank/DDBJ databases">
        <authorList>
            <consortium name="Pathogen Informatics"/>
            <person name="Doyle S."/>
        </authorList>
    </citation>
    <scope>NUCLEOTIDE SEQUENCE [LARGE SCALE GENOMIC DNA]</scope>
    <source>
        <strain evidence="1 2">NCTC13229</strain>
    </source>
</reference>
<protein>
    <recommendedName>
        <fullName evidence="3">RES domain-containing protein</fullName>
    </recommendedName>
</protein>
<evidence type="ECO:0008006" key="3">
    <source>
        <dbReference type="Google" id="ProtNLM"/>
    </source>
</evidence>